<dbReference type="RefSeq" id="WP_086907381.1">
    <property type="nucleotide sequence ID" value="NZ_CP021324.1"/>
</dbReference>
<dbReference type="OrthoDB" id="4952at2157"/>
<dbReference type="Proteomes" id="UP000249949">
    <property type="component" value="Chromosome"/>
</dbReference>
<dbReference type="Gene3D" id="3.40.50.2020">
    <property type="match status" value="2"/>
</dbReference>
<dbReference type="AlphaFoldDB" id="A0A2Z2HJE7"/>
<evidence type="ECO:0000256" key="2">
    <source>
        <dbReference type="ARBA" id="ARBA00022679"/>
    </source>
</evidence>
<accession>A0A2Z2HJE7</accession>
<keyword evidence="4" id="KW-1185">Reference proteome</keyword>
<organism evidence="3 4">
    <name type="scientific">Candidatus Nitrosomarinus catalinensis</name>
    <dbReference type="NCBI Taxonomy" id="1898749"/>
    <lineage>
        <taxon>Archaea</taxon>
        <taxon>Nitrososphaerota</taxon>
        <taxon>Nitrososphaeria</taxon>
        <taxon>Nitrosopumilales</taxon>
        <taxon>Nitrosopumilaceae</taxon>
        <taxon>Candidatus Nitrosomarinus</taxon>
    </lineage>
</organism>
<dbReference type="EMBL" id="CP021324">
    <property type="protein sequence ID" value="ARS64242.1"/>
    <property type="molecule type" value="Genomic_DNA"/>
</dbReference>
<proteinExistence type="predicted"/>
<gene>
    <name evidence="3" type="ORF">NMSP_0621</name>
</gene>
<evidence type="ECO:0000256" key="1">
    <source>
        <dbReference type="ARBA" id="ARBA00022676"/>
    </source>
</evidence>
<dbReference type="GeneID" id="32901107"/>
<dbReference type="KEGG" id="nct:NMSP_0621"/>
<sequence length="136" mass="15303">MVKSQYVSWSEIENTVQIISNKILKSSKNFSSITTISRGGLIPSRLLADSLGIEKIFVDQNIISSDSLFVDDIFDSGKTFSDVLSKVPDSSNLTFATLFARRGVSYPEQLIYGDQTLDDSYLVFPWDKLEYEKSLK</sequence>
<protein>
    <submittedName>
        <fullName evidence="3">Xanthine-guanine phosphoribosyltransferase</fullName>
    </submittedName>
</protein>
<dbReference type="GO" id="GO:0016757">
    <property type="term" value="F:glycosyltransferase activity"/>
    <property type="evidence" value="ECO:0007669"/>
    <property type="project" value="UniProtKB-KW"/>
</dbReference>
<reference evidence="3 4" key="1">
    <citation type="journal article" date="2017" name="Environ. Microbiol.">
        <title>Genome and epigenome of a novel marine Thaumarchaeota strain suggest viral infection, phosphorothioation DNA modification and multiple restriction systems.</title>
        <authorList>
            <person name="Ahlgren N.A."/>
            <person name="Chen Y."/>
            <person name="Needham D.M."/>
            <person name="Parada A.E."/>
            <person name="Sachdeva R."/>
            <person name="Trinh V."/>
            <person name="Chen T."/>
            <person name="Fuhrman J.A."/>
        </authorList>
    </citation>
    <scope>NUCLEOTIDE SEQUENCE [LARGE SCALE GENOMIC DNA]</scope>
    <source>
        <strain evidence="3 4">SPOT01</strain>
    </source>
</reference>
<dbReference type="InterPro" id="IPR029057">
    <property type="entry name" value="PRTase-like"/>
</dbReference>
<dbReference type="PANTHER" id="PTHR43363">
    <property type="entry name" value="HYPOXANTHINE PHOSPHORIBOSYLTRANSFERASE"/>
    <property type="match status" value="1"/>
</dbReference>
<keyword evidence="2 3" id="KW-0808">Transferase</keyword>
<keyword evidence="1 3" id="KW-0328">Glycosyltransferase</keyword>
<dbReference type="SUPFAM" id="SSF53271">
    <property type="entry name" value="PRTase-like"/>
    <property type="match status" value="1"/>
</dbReference>
<dbReference type="PANTHER" id="PTHR43363:SF2">
    <property type="entry name" value="PHOSPHORIBOSYLTRANSFERASE"/>
    <property type="match status" value="1"/>
</dbReference>
<name>A0A2Z2HJE7_9ARCH</name>
<evidence type="ECO:0000313" key="3">
    <source>
        <dbReference type="EMBL" id="ARS64242.1"/>
    </source>
</evidence>
<evidence type="ECO:0000313" key="4">
    <source>
        <dbReference type="Proteomes" id="UP000249949"/>
    </source>
</evidence>